<feature type="domain" description="HTH luxR-type" evidence="4">
    <location>
        <begin position="142"/>
        <end position="207"/>
    </location>
</feature>
<feature type="domain" description="Response regulatory" evidence="5">
    <location>
        <begin position="3"/>
        <end position="118"/>
    </location>
</feature>
<protein>
    <submittedName>
        <fullName evidence="6">Response regulator transcription factor</fullName>
    </submittedName>
</protein>
<dbReference type="SUPFAM" id="SSF52172">
    <property type="entry name" value="CheY-like"/>
    <property type="match status" value="1"/>
</dbReference>
<keyword evidence="2" id="KW-0238">DNA-binding</keyword>
<reference evidence="6 7" key="1">
    <citation type="submission" date="2020-03" db="EMBL/GenBank/DDBJ databases">
        <title>Sphingomonas sp. nov., isolated from fish.</title>
        <authorList>
            <person name="Hyun D.-W."/>
            <person name="Bae J.-W."/>
        </authorList>
    </citation>
    <scope>NUCLEOTIDE SEQUENCE [LARGE SCALE GENOMIC DNA]</scope>
    <source>
        <strain evidence="6 7">HDW15C</strain>
    </source>
</reference>
<sequence length="208" mass="22605">MARILIAEDDPLTLEGIKLLLSASLHEVLGAVNDGAALLEQVPVLRPDLLLLDFDMPKRTGLDVLRTLRERGDKRPIVLLTGSMSDKRVYEALQLGLNGLVIKAQAPQHLVTCLDNVAAGRRWIDHDVLQRVMDLSMGGEGAADPLAALSKRERAIVGLILQGMRNKDIAGDLGIGEGTVKVHLHNIFEKLGVSSRMELALLAARSFE</sequence>
<dbReference type="InterPro" id="IPR016032">
    <property type="entry name" value="Sig_transdc_resp-reg_C-effctor"/>
</dbReference>
<dbReference type="PANTHER" id="PTHR43214">
    <property type="entry name" value="TWO-COMPONENT RESPONSE REGULATOR"/>
    <property type="match status" value="1"/>
</dbReference>
<dbReference type="InterPro" id="IPR036388">
    <property type="entry name" value="WH-like_DNA-bd_sf"/>
</dbReference>
<dbReference type="InterPro" id="IPR001789">
    <property type="entry name" value="Sig_transdc_resp-reg_receiver"/>
</dbReference>
<dbReference type="InterPro" id="IPR011006">
    <property type="entry name" value="CheY-like_superfamily"/>
</dbReference>
<keyword evidence="1 3" id="KW-0597">Phosphoprotein</keyword>
<dbReference type="Proteomes" id="UP000502502">
    <property type="component" value="Chromosome"/>
</dbReference>
<dbReference type="RefSeq" id="WP_166091793.1">
    <property type="nucleotide sequence ID" value="NZ_CP049871.1"/>
</dbReference>
<dbReference type="AlphaFoldDB" id="A0A6G7ZKE0"/>
<evidence type="ECO:0000259" key="4">
    <source>
        <dbReference type="PROSITE" id="PS50043"/>
    </source>
</evidence>
<dbReference type="PANTHER" id="PTHR43214:SF43">
    <property type="entry name" value="TWO-COMPONENT RESPONSE REGULATOR"/>
    <property type="match status" value="1"/>
</dbReference>
<evidence type="ECO:0000313" key="7">
    <source>
        <dbReference type="Proteomes" id="UP000502502"/>
    </source>
</evidence>
<evidence type="ECO:0000256" key="3">
    <source>
        <dbReference type="PROSITE-ProRule" id="PRU00169"/>
    </source>
</evidence>
<dbReference type="Gene3D" id="3.40.50.2300">
    <property type="match status" value="1"/>
</dbReference>
<proteinExistence type="predicted"/>
<dbReference type="Gene3D" id="1.10.10.10">
    <property type="entry name" value="Winged helix-like DNA-binding domain superfamily/Winged helix DNA-binding domain"/>
    <property type="match status" value="1"/>
</dbReference>
<evidence type="ECO:0000313" key="6">
    <source>
        <dbReference type="EMBL" id="QIL01366.1"/>
    </source>
</evidence>
<keyword evidence="7" id="KW-1185">Reference proteome</keyword>
<evidence type="ECO:0000259" key="5">
    <source>
        <dbReference type="PROSITE" id="PS50110"/>
    </source>
</evidence>
<dbReference type="SMART" id="SM00421">
    <property type="entry name" value="HTH_LUXR"/>
    <property type="match status" value="1"/>
</dbReference>
<evidence type="ECO:0000256" key="2">
    <source>
        <dbReference type="ARBA" id="ARBA00023125"/>
    </source>
</evidence>
<organism evidence="6 7">
    <name type="scientific">Sphingomonas sinipercae</name>
    <dbReference type="NCBI Taxonomy" id="2714944"/>
    <lineage>
        <taxon>Bacteria</taxon>
        <taxon>Pseudomonadati</taxon>
        <taxon>Pseudomonadota</taxon>
        <taxon>Alphaproteobacteria</taxon>
        <taxon>Sphingomonadales</taxon>
        <taxon>Sphingomonadaceae</taxon>
        <taxon>Sphingomonas</taxon>
    </lineage>
</organism>
<dbReference type="PRINTS" id="PR00038">
    <property type="entry name" value="HTHLUXR"/>
</dbReference>
<dbReference type="InterPro" id="IPR039420">
    <property type="entry name" value="WalR-like"/>
</dbReference>
<evidence type="ECO:0000256" key="1">
    <source>
        <dbReference type="ARBA" id="ARBA00022553"/>
    </source>
</evidence>
<feature type="modified residue" description="4-aspartylphosphate" evidence="3">
    <location>
        <position position="53"/>
    </location>
</feature>
<dbReference type="EMBL" id="CP049871">
    <property type="protein sequence ID" value="QIL01366.1"/>
    <property type="molecule type" value="Genomic_DNA"/>
</dbReference>
<gene>
    <name evidence="6" type="ORF">G7078_00180</name>
</gene>
<dbReference type="CDD" id="cd06170">
    <property type="entry name" value="LuxR_C_like"/>
    <property type="match status" value="1"/>
</dbReference>
<dbReference type="PROSITE" id="PS50043">
    <property type="entry name" value="HTH_LUXR_2"/>
    <property type="match status" value="1"/>
</dbReference>
<name>A0A6G7ZKE0_9SPHN</name>
<dbReference type="GO" id="GO:0000160">
    <property type="term" value="P:phosphorelay signal transduction system"/>
    <property type="evidence" value="ECO:0007669"/>
    <property type="project" value="InterPro"/>
</dbReference>
<dbReference type="GO" id="GO:0003677">
    <property type="term" value="F:DNA binding"/>
    <property type="evidence" value="ECO:0007669"/>
    <property type="project" value="UniProtKB-KW"/>
</dbReference>
<dbReference type="PROSITE" id="PS00622">
    <property type="entry name" value="HTH_LUXR_1"/>
    <property type="match status" value="1"/>
</dbReference>
<dbReference type="CDD" id="cd17535">
    <property type="entry name" value="REC_NarL-like"/>
    <property type="match status" value="1"/>
</dbReference>
<dbReference type="SMART" id="SM00448">
    <property type="entry name" value="REC"/>
    <property type="match status" value="1"/>
</dbReference>
<dbReference type="KEGG" id="ssin:G7078_00180"/>
<dbReference type="InterPro" id="IPR058245">
    <property type="entry name" value="NreC/VraR/RcsB-like_REC"/>
</dbReference>
<dbReference type="PROSITE" id="PS50110">
    <property type="entry name" value="RESPONSE_REGULATORY"/>
    <property type="match status" value="1"/>
</dbReference>
<dbReference type="SUPFAM" id="SSF46894">
    <property type="entry name" value="C-terminal effector domain of the bipartite response regulators"/>
    <property type="match status" value="1"/>
</dbReference>
<dbReference type="Pfam" id="PF00072">
    <property type="entry name" value="Response_reg"/>
    <property type="match status" value="1"/>
</dbReference>
<dbReference type="InterPro" id="IPR000792">
    <property type="entry name" value="Tscrpt_reg_LuxR_C"/>
</dbReference>
<dbReference type="GO" id="GO:0006355">
    <property type="term" value="P:regulation of DNA-templated transcription"/>
    <property type="evidence" value="ECO:0007669"/>
    <property type="project" value="InterPro"/>
</dbReference>
<dbReference type="Pfam" id="PF00196">
    <property type="entry name" value="GerE"/>
    <property type="match status" value="1"/>
</dbReference>
<accession>A0A6G7ZKE0</accession>